<dbReference type="InterPro" id="IPR003583">
    <property type="entry name" value="Hlx-hairpin-Hlx_DNA-bd_motif"/>
</dbReference>
<evidence type="ECO:0000256" key="3">
    <source>
        <dbReference type="ARBA" id="ARBA00004496"/>
    </source>
</evidence>
<comment type="similarity">
    <text evidence="4 26">Belongs to the DNA polymerase type-X family.</text>
</comment>
<dbReference type="Pfam" id="PF14792">
    <property type="entry name" value="DNA_pol_B_palm"/>
    <property type="match status" value="1"/>
</dbReference>
<evidence type="ECO:0000256" key="5">
    <source>
        <dbReference type="ARBA" id="ARBA00022481"/>
    </source>
</evidence>
<feature type="active site" description="Nucleophile; Schiff-base intermediate with DNA; for 5'-dRP lyase activity" evidence="25">
    <location>
        <position position="74"/>
    </location>
</feature>
<evidence type="ECO:0000256" key="19">
    <source>
        <dbReference type="ARBA" id="ARBA00023239"/>
    </source>
</evidence>
<dbReference type="InterPro" id="IPR002054">
    <property type="entry name" value="DNA-dir_DNA_pol_X"/>
</dbReference>
<dbReference type="PROSITE" id="PS00522">
    <property type="entry name" value="DNA_POLYMERASE_X"/>
    <property type="match status" value="1"/>
</dbReference>
<keyword evidence="13" id="KW-0460">Magnesium</keyword>
<evidence type="ECO:0000256" key="1">
    <source>
        <dbReference type="ARBA" id="ARBA00001946"/>
    </source>
</evidence>
<evidence type="ECO:0000259" key="28">
    <source>
        <dbReference type="SMART" id="SM00483"/>
    </source>
</evidence>
<dbReference type="InterPro" id="IPR018944">
    <property type="entry name" value="DNA_pol_lambd_fingers_domain"/>
</dbReference>
<evidence type="ECO:0000256" key="6">
    <source>
        <dbReference type="ARBA" id="ARBA00022490"/>
    </source>
</evidence>
<evidence type="ECO:0000256" key="17">
    <source>
        <dbReference type="ARBA" id="ARBA00023125"/>
    </source>
</evidence>
<evidence type="ECO:0000256" key="12">
    <source>
        <dbReference type="ARBA" id="ARBA00022763"/>
    </source>
</evidence>
<dbReference type="Pfam" id="PF14791">
    <property type="entry name" value="DNA_pol_B_thumb"/>
    <property type="match status" value="1"/>
</dbReference>
<keyword evidence="8 26" id="KW-0808">Transferase</keyword>
<comment type="function">
    <text evidence="23">Repair polymerase that plays a key role in base-excision repair. During this process, the damaged base is excised by specific DNA glycosylases, the DNA backbone is nicked at the abasic site by an apurinic/apyrimidic (AP) endonuclease, and POLB removes 5'-deoxyribose-phosphate from the preincised AP site acting as a 5'-deoxyribose-phosphate lyase (5'-dRP lyase); through its DNA polymerase activity, it adds one nucleotide to the 3' end of the arising single-nucleotide gap. Conducts 'gap-filling' DNA synthesis in a stepwise distributive fashion rather than in a processive fashion as for other DNA polymerases. It is also able to cleave sugar-phosphate bonds 3' to an intact AP site, acting as an AP lyase.</text>
</comment>
<dbReference type="InterPro" id="IPR037160">
    <property type="entry name" value="DNA_Pol_thumb_sf"/>
</dbReference>
<keyword evidence="16" id="KW-0915">Sodium</keyword>
<dbReference type="InterPro" id="IPR019843">
    <property type="entry name" value="DNA_pol-X_BS"/>
</dbReference>
<dbReference type="GO" id="GO:0005634">
    <property type="term" value="C:nucleus"/>
    <property type="evidence" value="ECO:0007669"/>
    <property type="project" value="UniProtKB-SubCell"/>
</dbReference>
<dbReference type="CDD" id="cd00141">
    <property type="entry name" value="NT_POLXc"/>
    <property type="match status" value="1"/>
</dbReference>
<evidence type="ECO:0000256" key="8">
    <source>
        <dbReference type="ARBA" id="ARBA00022679"/>
    </source>
</evidence>
<dbReference type="InterPro" id="IPR029398">
    <property type="entry name" value="PolB_thumb"/>
</dbReference>
<dbReference type="InterPro" id="IPR010996">
    <property type="entry name" value="HHH_MUS81"/>
</dbReference>
<dbReference type="Gene3D" id="3.30.460.10">
    <property type="entry name" value="Beta Polymerase, domain 2"/>
    <property type="match status" value="1"/>
</dbReference>
<evidence type="ECO:0000259" key="27">
    <source>
        <dbReference type="SMART" id="SM00278"/>
    </source>
</evidence>
<feature type="domain" description="DNA-directed DNA polymerase X" evidence="28">
    <location>
        <begin position="12"/>
        <end position="336"/>
    </location>
</feature>
<dbReference type="SMART" id="SM00278">
    <property type="entry name" value="HhH1"/>
    <property type="match status" value="2"/>
</dbReference>
<keyword evidence="5" id="KW-0488">Methylation</keyword>
<feature type="domain" description="Helix-hairpin-helix DNA-binding motif class 1" evidence="27">
    <location>
        <begin position="100"/>
        <end position="119"/>
    </location>
</feature>
<evidence type="ECO:0000256" key="10">
    <source>
        <dbReference type="ARBA" id="ARBA00022705"/>
    </source>
</evidence>
<comment type="caution">
    <text evidence="29">The sequence shown here is derived from an EMBL/GenBank/DDBJ whole genome shotgun (WGS) entry which is preliminary data.</text>
</comment>
<dbReference type="PRINTS" id="PR00870">
    <property type="entry name" value="DNAPOLXBETA"/>
</dbReference>
<dbReference type="FunFam" id="3.30.460.10:FF:000021">
    <property type="entry name" value="DNA polymerase beta"/>
    <property type="match status" value="1"/>
</dbReference>
<keyword evidence="12 26" id="KW-0227">DNA damage</keyword>
<dbReference type="SMART" id="SM00483">
    <property type="entry name" value="POLXc"/>
    <property type="match status" value="1"/>
</dbReference>
<comment type="function">
    <text evidence="26">DNA polymerase that functions in several pathways of DNA repair. Involved in base excision repair (BER) responsible for repair of lesions that give rise to abasic (AP) sites in DNA. Also contributes to DNA double-strand break repair by non-homologous end joining and homologous recombination. Has both template-dependent and template-independent (terminal transferase) DNA polymerase activities. Has also a 5'-deoxyribose-5-phosphate lyase (dRP lyase) activity.</text>
</comment>
<keyword evidence="30" id="KW-1185">Reference proteome</keyword>
<dbReference type="GO" id="GO:0006260">
    <property type="term" value="P:DNA replication"/>
    <property type="evidence" value="ECO:0007669"/>
    <property type="project" value="UniProtKB-KW"/>
</dbReference>
<dbReference type="InterPro" id="IPR027421">
    <property type="entry name" value="DNA_pol_lamdba_lyase_dom_sf"/>
</dbReference>
<keyword evidence="20 26" id="KW-0539">Nucleus</keyword>
<keyword evidence="17" id="KW-0238">DNA-binding</keyword>
<keyword evidence="9 26" id="KW-0548">Nucleotidyltransferase</keyword>
<dbReference type="FunFam" id="3.30.210.10:FF:000002">
    <property type="entry name" value="DNA polymerase"/>
    <property type="match status" value="1"/>
</dbReference>
<reference evidence="29 30" key="1">
    <citation type="journal article" date="2023" name="Sci. Data">
        <title>Genome assembly of the Korean intertidal mud-creeper Batillaria attramentaria.</title>
        <authorList>
            <person name="Patra A.K."/>
            <person name="Ho P.T."/>
            <person name="Jun S."/>
            <person name="Lee S.J."/>
            <person name="Kim Y."/>
            <person name="Won Y.J."/>
        </authorList>
    </citation>
    <scope>NUCLEOTIDE SEQUENCE [LARGE SCALE GENOMIC DNA]</scope>
    <source>
        <strain evidence="29">Wonlab-2016</strain>
    </source>
</reference>
<proteinExistence type="inferred from homology"/>
<evidence type="ECO:0000256" key="25">
    <source>
        <dbReference type="PIRSR" id="PIRSR622312-50"/>
    </source>
</evidence>
<sequence>MSKRKGPDPSSNPNAAFSDFLMELANYEKNVSRAMHKYNAYRKAAGVIAKHPTPITSGDEAKKLEGVGAKIAKKIDEFIKTGKLEKLEKIRADDTNMAINELTKVTGIGPANAQKLVAEGITSIEDLRKHPDKLNHHQKIGLKHFEDFEKRIPREEMLQLKDLALKEIKKLDDEYTAEVCGSFRRGAANSGDIDILLTHPSYTSTSGKHPDLLHKVVKHLESIHFVTDTLSLGDSKFMGVCRLPKEEDGTEHLFRRIDIRLIPHDQYYCALLYFTGSDVFNKDMRQHALDQGFTLNEYCLRPVGSTGVPGEPLPVTSEEDIFDYIGMDYKKPSERSA</sequence>
<evidence type="ECO:0000256" key="23">
    <source>
        <dbReference type="ARBA" id="ARBA00045548"/>
    </source>
</evidence>
<keyword evidence="18 26" id="KW-0234">DNA repair</keyword>
<evidence type="ECO:0000256" key="21">
    <source>
        <dbReference type="ARBA" id="ARBA00044632"/>
    </source>
</evidence>
<evidence type="ECO:0000256" key="4">
    <source>
        <dbReference type="ARBA" id="ARBA00008323"/>
    </source>
</evidence>
<evidence type="ECO:0000256" key="24">
    <source>
        <dbReference type="ARBA" id="ARBA00049244"/>
    </source>
</evidence>
<dbReference type="PANTHER" id="PTHR11276:SF42">
    <property type="entry name" value="DNA POLYMERASE BETA"/>
    <property type="match status" value="1"/>
</dbReference>
<dbReference type="InterPro" id="IPR043519">
    <property type="entry name" value="NT_sf"/>
</dbReference>
<keyword evidence="10" id="KW-0235">DNA replication</keyword>
<evidence type="ECO:0000256" key="13">
    <source>
        <dbReference type="ARBA" id="ARBA00022842"/>
    </source>
</evidence>
<dbReference type="EMBL" id="JACVVK020000006">
    <property type="protein sequence ID" value="KAK7506743.1"/>
    <property type="molecule type" value="Genomic_DNA"/>
</dbReference>
<comment type="catalytic activity">
    <reaction evidence="24 26">
        <text>DNA(n) + a 2'-deoxyribonucleoside 5'-triphosphate = DNA(n+1) + diphosphate</text>
        <dbReference type="Rhea" id="RHEA:22508"/>
        <dbReference type="Rhea" id="RHEA-COMP:17339"/>
        <dbReference type="Rhea" id="RHEA-COMP:17340"/>
        <dbReference type="ChEBI" id="CHEBI:33019"/>
        <dbReference type="ChEBI" id="CHEBI:61560"/>
        <dbReference type="ChEBI" id="CHEBI:173112"/>
        <dbReference type="EC" id="2.7.7.7"/>
    </reaction>
</comment>
<evidence type="ECO:0000313" key="30">
    <source>
        <dbReference type="Proteomes" id="UP001519460"/>
    </source>
</evidence>
<evidence type="ECO:0000256" key="18">
    <source>
        <dbReference type="ARBA" id="ARBA00023204"/>
    </source>
</evidence>
<keyword evidence="15 26" id="KW-0239">DNA-directed DNA polymerase</keyword>
<evidence type="ECO:0000256" key="2">
    <source>
        <dbReference type="ARBA" id="ARBA00004123"/>
    </source>
</evidence>
<feature type="domain" description="Helix-hairpin-helix DNA-binding motif class 1" evidence="27">
    <location>
        <begin position="59"/>
        <end position="78"/>
    </location>
</feature>
<keyword evidence="19" id="KW-0456">Lyase</keyword>
<protein>
    <recommendedName>
        <fullName evidence="26">DNA polymerase</fullName>
        <ecNumber evidence="26">2.7.7.7</ecNumber>
    </recommendedName>
</protein>
<comment type="cofactor">
    <cofactor evidence="1">
        <name>Mg(2+)</name>
        <dbReference type="ChEBI" id="CHEBI:18420"/>
    </cofactor>
</comment>
<dbReference type="SUPFAM" id="SSF81301">
    <property type="entry name" value="Nucleotidyltransferase"/>
    <property type="match status" value="1"/>
</dbReference>
<dbReference type="GO" id="GO:0006281">
    <property type="term" value="P:DNA repair"/>
    <property type="evidence" value="ECO:0007669"/>
    <property type="project" value="UniProtKB-KW"/>
</dbReference>
<evidence type="ECO:0000313" key="29">
    <source>
        <dbReference type="EMBL" id="KAK7506743.1"/>
    </source>
</evidence>
<dbReference type="FunFam" id="1.10.150.20:FF:000026">
    <property type="entry name" value="DNA polymerase beta"/>
    <property type="match status" value="1"/>
</dbReference>
<dbReference type="Gene3D" id="1.10.150.20">
    <property type="entry name" value="5' to 3' exonuclease, C-terminal subdomain"/>
    <property type="match status" value="1"/>
</dbReference>
<comment type="subcellular location">
    <subcellularLocation>
        <location evidence="3">Cytoplasm</location>
    </subcellularLocation>
    <subcellularLocation>
        <location evidence="2 26">Nucleus</location>
    </subcellularLocation>
</comment>
<dbReference type="GO" id="GO:0003677">
    <property type="term" value="F:DNA binding"/>
    <property type="evidence" value="ECO:0007669"/>
    <property type="project" value="UniProtKB-UniRule"/>
</dbReference>
<evidence type="ECO:0000256" key="15">
    <source>
        <dbReference type="ARBA" id="ARBA00022932"/>
    </source>
</evidence>
<evidence type="ECO:0000256" key="14">
    <source>
        <dbReference type="ARBA" id="ARBA00022843"/>
    </source>
</evidence>
<dbReference type="InterPro" id="IPR022312">
    <property type="entry name" value="DNA_pol_X"/>
</dbReference>
<organism evidence="29 30">
    <name type="scientific">Batillaria attramentaria</name>
    <dbReference type="NCBI Taxonomy" id="370345"/>
    <lineage>
        <taxon>Eukaryota</taxon>
        <taxon>Metazoa</taxon>
        <taxon>Spiralia</taxon>
        <taxon>Lophotrochozoa</taxon>
        <taxon>Mollusca</taxon>
        <taxon>Gastropoda</taxon>
        <taxon>Caenogastropoda</taxon>
        <taxon>Sorbeoconcha</taxon>
        <taxon>Cerithioidea</taxon>
        <taxon>Batillariidae</taxon>
        <taxon>Batillaria</taxon>
    </lineage>
</organism>
<evidence type="ECO:0000256" key="26">
    <source>
        <dbReference type="RuleBase" id="RU366014"/>
    </source>
</evidence>
<evidence type="ECO:0000256" key="16">
    <source>
        <dbReference type="ARBA" id="ARBA00023053"/>
    </source>
</evidence>
<dbReference type="SUPFAM" id="SSF81585">
    <property type="entry name" value="PsbU/PolX domain-like"/>
    <property type="match status" value="1"/>
</dbReference>
<keyword evidence="11" id="KW-0479">Metal-binding</keyword>
<gene>
    <name evidence="29" type="ORF">BaRGS_00002218</name>
</gene>
<dbReference type="FunFam" id="1.10.150.110:FF:000002">
    <property type="entry name" value="DNA polymerase beta"/>
    <property type="match status" value="1"/>
</dbReference>
<accession>A0ABD0M5J7</accession>
<dbReference type="PANTHER" id="PTHR11276">
    <property type="entry name" value="DNA POLYMERASE TYPE-X FAMILY MEMBER"/>
    <property type="match status" value="1"/>
</dbReference>
<evidence type="ECO:0000256" key="22">
    <source>
        <dbReference type="ARBA" id="ARBA00044678"/>
    </source>
</evidence>
<dbReference type="AlphaFoldDB" id="A0ABD0M5J7"/>
<keyword evidence="14" id="KW-0832">Ubl conjugation</keyword>
<evidence type="ECO:0000256" key="20">
    <source>
        <dbReference type="ARBA" id="ARBA00023242"/>
    </source>
</evidence>
<comment type="catalytic activity">
    <reaction evidence="21">
        <text>2'-deoxyribonucleotide-(2'-deoxyribose 5'-phosphate)-2'-deoxyribonucleotide-DNA = a 3'-end 2'-deoxyribonucleotide-(2,3-dehydro-2,3-deoxyribose 5'-phosphate)-DNA + a 5'-end 5'-phospho-2'-deoxyribonucleoside-DNA + H(+)</text>
        <dbReference type="Rhea" id="RHEA:66592"/>
        <dbReference type="Rhea" id="RHEA-COMP:13180"/>
        <dbReference type="Rhea" id="RHEA-COMP:16897"/>
        <dbReference type="Rhea" id="RHEA-COMP:17067"/>
        <dbReference type="ChEBI" id="CHEBI:15378"/>
        <dbReference type="ChEBI" id="CHEBI:136412"/>
        <dbReference type="ChEBI" id="CHEBI:157695"/>
        <dbReference type="ChEBI" id="CHEBI:167181"/>
        <dbReference type="EC" id="4.2.99.18"/>
    </reaction>
</comment>
<dbReference type="Pfam" id="PF10391">
    <property type="entry name" value="DNA_pol_lambd_f"/>
    <property type="match status" value="1"/>
</dbReference>
<dbReference type="GO" id="GO:0046872">
    <property type="term" value="F:metal ion binding"/>
    <property type="evidence" value="ECO:0007669"/>
    <property type="project" value="UniProtKB-UniRule"/>
</dbReference>
<evidence type="ECO:0000256" key="9">
    <source>
        <dbReference type="ARBA" id="ARBA00022695"/>
    </source>
</evidence>
<keyword evidence="7" id="KW-0237">DNA synthesis</keyword>
<name>A0ABD0M5J7_9CAEN</name>
<dbReference type="GO" id="GO:0140078">
    <property type="term" value="F:class I DNA-(apurinic or apyrimidinic site) endonuclease activity"/>
    <property type="evidence" value="ECO:0007669"/>
    <property type="project" value="UniProtKB-EC"/>
</dbReference>
<dbReference type="Gene3D" id="3.30.210.10">
    <property type="entry name" value="DNA polymerase, thumb domain"/>
    <property type="match status" value="1"/>
</dbReference>
<dbReference type="GO" id="GO:0005737">
    <property type="term" value="C:cytoplasm"/>
    <property type="evidence" value="ECO:0007669"/>
    <property type="project" value="UniProtKB-SubCell"/>
</dbReference>
<dbReference type="InterPro" id="IPR028207">
    <property type="entry name" value="DNA_pol_B_palm_palm"/>
</dbReference>
<dbReference type="SUPFAM" id="SSF47802">
    <property type="entry name" value="DNA polymerase beta, N-terminal domain-like"/>
    <property type="match status" value="1"/>
</dbReference>
<comment type="catalytic activity">
    <reaction evidence="22">
        <text>a 5'-end 2'-deoxyribose-2'-deoxyribonucleotide-DNA = (2E,4S)-4-hydroxypenten-2-al-5-phosphate + a 5'-end 5'-phospho-2'-deoxyribonucleoside-DNA + H(+)</text>
        <dbReference type="Rhea" id="RHEA:76255"/>
        <dbReference type="Rhea" id="RHEA-COMP:13180"/>
        <dbReference type="Rhea" id="RHEA-COMP:18657"/>
        <dbReference type="ChEBI" id="CHEBI:15378"/>
        <dbReference type="ChEBI" id="CHEBI:136412"/>
        <dbReference type="ChEBI" id="CHEBI:195194"/>
        <dbReference type="ChEBI" id="CHEBI:195195"/>
    </reaction>
</comment>
<dbReference type="Proteomes" id="UP001519460">
    <property type="component" value="Unassembled WGS sequence"/>
</dbReference>
<keyword evidence="6" id="KW-0963">Cytoplasm</keyword>
<dbReference type="Pfam" id="PF14716">
    <property type="entry name" value="HHH_8"/>
    <property type="match status" value="1"/>
</dbReference>
<dbReference type="PRINTS" id="PR00869">
    <property type="entry name" value="DNAPOLX"/>
</dbReference>
<dbReference type="InterPro" id="IPR002008">
    <property type="entry name" value="DNA_pol_X_beta-like"/>
</dbReference>
<evidence type="ECO:0000256" key="7">
    <source>
        <dbReference type="ARBA" id="ARBA00022634"/>
    </source>
</evidence>
<evidence type="ECO:0000256" key="11">
    <source>
        <dbReference type="ARBA" id="ARBA00022723"/>
    </source>
</evidence>
<dbReference type="EC" id="2.7.7.7" evidence="26"/>
<dbReference type="Gene3D" id="1.10.150.110">
    <property type="entry name" value="DNA polymerase beta, N-terminal domain-like"/>
    <property type="match status" value="1"/>
</dbReference>
<dbReference type="GO" id="GO:0003887">
    <property type="term" value="F:DNA-directed DNA polymerase activity"/>
    <property type="evidence" value="ECO:0007669"/>
    <property type="project" value="UniProtKB-UniRule"/>
</dbReference>